<feature type="active site" evidence="5">
    <location>
        <position position="182"/>
    </location>
</feature>
<evidence type="ECO:0000256" key="1">
    <source>
        <dbReference type="ARBA" id="ARBA00022679"/>
    </source>
</evidence>
<dbReference type="SUPFAM" id="SSF55048">
    <property type="entry name" value="Probable ACP-binding domain of malonyl-CoA ACP transacylase"/>
    <property type="match status" value="1"/>
</dbReference>
<evidence type="ECO:0000259" key="6">
    <source>
        <dbReference type="SMART" id="SM00827"/>
    </source>
</evidence>
<evidence type="ECO:0000256" key="4">
    <source>
        <dbReference type="PIRNR" id="PIRNR000446"/>
    </source>
</evidence>
<dbReference type="SUPFAM" id="SSF52151">
    <property type="entry name" value="FabD/lysophospholipase-like"/>
    <property type="match status" value="1"/>
</dbReference>
<dbReference type="InterPro" id="IPR024925">
    <property type="entry name" value="Malonyl_CoA-ACP_transAc"/>
</dbReference>
<dbReference type="Pfam" id="PF00698">
    <property type="entry name" value="Acyl_transf_1"/>
    <property type="match status" value="1"/>
</dbReference>
<dbReference type="InterPro" id="IPR016035">
    <property type="entry name" value="Acyl_Trfase/lysoPLipase"/>
</dbReference>
<dbReference type="KEGG" id="fcz:IMF26_10155"/>
<dbReference type="InterPro" id="IPR016036">
    <property type="entry name" value="Malonyl_transacylase_ACP-bd"/>
</dbReference>
<keyword evidence="1 4" id="KW-0808">Transferase</keyword>
<dbReference type="FunFam" id="3.30.70.250:FF:000001">
    <property type="entry name" value="Malonyl CoA-acyl carrier protein transacylase"/>
    <property type="match status" value="1"/>
</dbReference>
<protein>
    <recommendedName>
        <fullName evidence="4">Malonyl CoA-acyl carrier protein transacylase</fullName>
        <ecNumber evidence="4">2.3.1.39</ecNumber>
    </recommendedName>
</protein>
<dbReference type="InterPro" id="IPR001227">
    <property type="entry name" value="Ac_transferase_dom_sf"/>
</dbReference>
<dbReference type="GO" id="GO:0004314">
    <property type="term" value="F:[acyl-carrier-protein] S-malonyltransferase activity"/>
    <property type="evidence" value="ECO:0007669"/>
    <property type="project" value="UniProtKB-EC"/>
</dbReference>
<evidence type="ECO:0000256" key="5">
    <source>
        <dbReference type="PIRSR" id="PIRSR000446-1"/>
    </source>
</evidence>
<dbReference type="Gene3D" id="3.40.366.10">
    <property type="entry name" value="Malonyl-Coenzyme A Acyl Carrier Protein, domain 2"/>
    <property type="match status" value="1"/>
</dbReference>
<dbReference type="EC" id="2.3.1.39" evidence="4"/>
<feature type="active site" evidence="5">
    <location>
        <position position="74"/>
    </location>
</feature>
<name>A0AAT9LF98_9FIRM</name>
<sequence length="297" mass="32282">MGKELYDRFQTAREVFESADEALGFELSRIIFSGSQEELTLTYNAQPAILTVSVAAARVLQEQGLYPHMVAGLSLGEYTALVVAGSLSLEDAVVVTRKRGQYMQEACPPGEGAMAAILGLSYSEVESICYDARKFGEVTGANYNCPGQIVISGTKRAVEEAAKKAQERGAKVVPLAVSAPFHCSLMEPAARRLEEDLKKIEIMEPRIPVYTNVTGETVSSPEEIRETLVRQVTSPVLWQVDVESMIRDGAGAFVEVGPGKSLCGFGKRINPNVPCRNFLSPDDLEAILDFQKEASLK</sequence>
<dbReference type="InterPro" id="IPR014043">
    <property type="entry name" value="Acyl_transferase_dom"/>
</dbReference>
<organism evidence="7">
    <name type="scientific">Candidatus Fermentithermobacillus carboniphilus</name>
    <dbReference type="NCBI Taxonomy" id="3085328"/>
    <lineage>
        <taxon>Bacteria</taxon>
        <taxon>Bacillati</taxon>
        <taxon>Bacillota</taxon>
        <taxon>Candidatus Fermentithermobacillia</taxon>
        <taxon>Candidatus Fermentithermobacillales</taxon>
        <taxon>Candidatus Fermentithermobacillaceae</taxon>
        <taxon>Candidatus Fermentithermobacillus</taxon>
    </lineage>
</organism>
<reference evidence="7" key="1">
    <citation type="submission" date="2020-10" db="EMBL/GenBank/DDBJ databases">
        <authorList>
            <person name="Kadnikov V."/>
            <person name="Beletsky A.V."/>
            <person name="Mardanov A.V."/>
            <person name="Karnachuk O.V."/>
            <person name="Ravin N.V."/>
        </authorList>
    </citation>
    <scope>NUCLEOTIDE SEQUENCE</scope>
    <source>
        <strain evidence="7">Bu02</strain>
    </source>
</reference>
<comment type="catalytic activity">
    <reaction evidence="3 4">
        <text>holo-[ACP] + malonyl-CoA = malonyl-[ACP] + CoA</text>
        <dbReference type="Rhea" id="RHEA:41792"/>
        <dbReference type="Rhea" id="RHEA-COMP:9623"/>
        <dbReference type="Rhea" id="RHEA-COMP:9685"/>
        <dbReference type="ChEBI" id="CHEBI:57287"/>
        <dbReference type="ChEBI" id="CHEBI:57384"/>
        <dbReference type="ChEBI" id="CHEBI:64479"/>
        <dbReference type="ChEBI" id="CHEBI:78449"/>
        <dbReference type="EC" id="2.3.1.39"/>
    </reaction>
</comment>
<evidence type="ECO:0000256" key="3">
    <source>
        <dbReference type="ARBA" id="ARBA00048462"/>
    </source>
</evidence>
<dbReference type="NCBIfam" id="TIGR00128">
    <property type="entry name" value="fabD"/>
    <property type="match status" value="1"/>
</dbReference>
<feature type="domain" description="Malonyl-CoA:ACP transacylase (MAT)" evidence="6">
    <location>
        <begin position="1"/>
        <end position="283"/>
    </location>
</feature>
<gene>
    <name evidence="7" type="primary">fabD</name>
    <name evidence="7" type="ORF">IMF26_10155</name>
</gene>
<evidence type="ECO:0000313" key="7">
    <source>
        <dbReference type="EMBL" id="QUL99709.1"/>
    </source>
</evidence>
<dbReference type="PIRSF" id="PIRSF000446">
    <property type="entry name" value="Mct"/>
    <property type="match status" value="1"/>
</dbReference>
<dbReference type="PANTHER" id="PTHR42681">
    <property type="entry name" value="MALONYL-COA-ACYL CARRIER PROTEIN TRANSACYLASE, MITOCHONDRIAL"/>
    <property type="match status" value="1"/>
</dbReference>
<dbReference type="InterPro" id="IPR004410">
    <property type="entry name" value="Malonyl_CoA-ACP_transAc_FabD"/>
</dbReference>
<comment type="similarity">
    <text evidence="4">Belongs to the fabD family.</text>
</comment>
<accession>A0AAT9LF98</accession>
<proteinExistence type="inferred from homology"/>
<dbReference type="GO" id="GO:0006633">
    <property type="term" value="P:fatty acid biosynthetic process"/>
    <property type="evidence" value="ECO:0007669"/>
    <property type="project" value="TreeGrafter"/>
</dbReference>
<dbReference type="GO" id="GO:0005829">
    <property type="term" value="C:cytosol"/>
    <property type="evidence" value="ECO:0007669"/>
    <property type="project" value="TreeGrafter"/>
</dbReference>
<reference evidence="7" key="2">
    <citation type="journal article" date="2023" name="Biology">
        <title>Prokaryotic Life Associated with Coal-Fire Gas Vents Revealed by Metagenomics.</title>
        <authorList>
            <person name="Kadnikov V.V."/>
            <person name="Mardanov A.V."/>
            <person name="Beletsky A.V."/>
            <person name="Karnachuk O.V."/>
            <person name="Ravin N.V."/>
        </authorList>
    </citation>
    <scope>NUCLEOTIDE SEQUENCE</scope>
    <source>
        <strain evidence="7">Bu02</strain>
    </source>
</reference>
<dbReference type="Gene3D" id="3.30.70.250">
    <property type="entry name" value="Malonyl-CoA ACP transacylase, ACP-binding"/>
    <property type="match status" value="1"/>
</dbReference>
<keyword evidence="2 4" id="KW-0012">Acyltransferase</keyword>
<dbReference type="AlphaFoldDB" id="A0AAT9LF98"/>
<dbReference type="PANTHER" id="PTHR42681:SF1">
    <property type="entry name" value="MALONYL-COA-ACYL CARRIER PROTEIN TRANSACYLASE, MITOCHONDRIAL"/>
    <property type="match status" value="1"/>
</dbReference>
<dbReference type="InterPro" id="IPR050858">
    <property type="entry name" value="Mal-CoA-ACP_Trans/PKS_FabD"/>
</dbReference>
<dbReference type="SMART" id="SM00827">
    <property type="entry name" value="PKS_AT"/>
    <property type="match status" value="1"/>
</dbReference>
<evidence type="ECO:0000256" key="2">
    <source>
        <dbReference type="ARBA" id="ARBA00023315"/>
    </source>
</evidence>
<dbReference type="EMBL" id="CP062796">
    <property type="protein sequence ID" value="QUL99709.1"/>
    <property type="molecule type" value="Genomic_DNA"/>
</dbReference>